<sequence>MSEIEGVAFPIPKLFAQRFFEGKDVFVKPATVFKELKPGMKFVIYQSHEDTGFVGEAKIKTISFADDPMDFLEKYGERLFLNEGELREYVKSQERWGWRRSNPSLP</sequence>
<comment type="caution">
    <text evidence="1">The sequence shown here is derived from an EMBL/GenBank/DDBJ whole genome shotgun (WGS) entry which is preliminary data.</text>
</comment>
<accession>A0A7C3UCZ3</accession>
<dbReference type="InterPro" id="IPR007176">
    <property type="entry name" value="DUF365"/>
</dbReference>
<organism evidence="1">
    <name type="scientific">Geoglobus ahangari</name>
    <dbReference type="NCBI Taxonomy" id="113653"/>
    <lineage>
        <taxon>Archaea</taxon>
        <taxon>Methanobacteriati</taxon>
        <taxon>Methanobacteriota</taxon>
        <taxon>Archaeoglobi</taxon>
        <taxon>Archaeoglobales</taxon>
        <taxon>Archaeoglobaceae</taxon>
        <taxon>Geoglobus</taxon>
    </lineage>
</organism>
<protein>
    <submittedName>
        <fullName evidence="1">DUF365 domain-containing protein</fullName>
    </submittedName>
</protein>
<dbReference type="EMBL" id="DTPI01000038">
    <property type="protein sequence ID" value="HGE67051.1"/>
    <property type="molecule type" value="Genomic_DNA"/>
</dbReference>
<name>A0A7C3UCZ3_9EURY</name>
<reference evidence="1" key="1">
    <citation type="journal article" date="2020" name="mSystems">
        <title>Genome- and Community-Level Interaction Insights into Carbon Utilization and Element Cycling Functions of Hydrothermarchaeota in Hydrothermal Sediment.</title>
        <authorList>
            <person name="Zhou Z."/>
            <person name="Liu Y."/>
            <person name="Xu W."/>
            <person name="Pan J."/>
            <person name="Luo Z.H."/>
            <person name="Li M."/>
        </authorList>
    </citation>
    <scope>NUCLEOTIDE SEQUENCE [LARGE SCALE GENOMIC DNA]</scope>
    <source>
        <strain evidence="1">SpSt-97</strain>
    </source>
</reference>
<gene>
    <name evidence="1" type="ORF">ENX77_08075</name>
</gene>
<dbReference type="AlphaFoldDB" id="A0A7C3UCZ3"/>
<proteinExistence type="predicted"/>
<evidence type="ECO:0000313" key="1">
    <source>
        <dbReference type="EMBL" id="HGE67051.1"/>
    </source>
</evidence>
<dbReference type="Gene3D" id="2.30.130.30">
    <property type="entry name" value="Hypothetical protein"/>
    <property type="match status" value="1"/>
</dbReference>
<dbReference type="Pfam" id="PF04033">
    <property type="entry name" value="DUF365"/>
    <property type="match status" value="1"/>
</dbReference>